<protein>
    <submittedName>
        <fullName evidence="3">Metallophosphoesterase</fullName>
    </submittedName>
</protein>
<dbReference type="PANTHER" id="PTHR42850">
    <property type="entry name" value="METALLOPHOSPHOESTERASE"/>
    <property type="match status" value="1"/>
</dbReference>
<proteinExistence type="inferred from homology"/>
<dbReference type="PANTHER" id="PTHR42850:SF2">
    <property type="entry name" value="BLL5683 PROTEIN"/>
    <property type="match status" value="1"/>
</dbReference>
<dbReference type="GO" id="GO:0005737">
    <property type="term" value="C:cytoplasm"/>
    <property type="evidence" value="ECO:0007669"/>
    <property type="project" value="TreeGrafter"/>
</dbReference>
<evidence type="ECO:0000256" key="1">
    <source>
        <dbReference type="ARBA" id="ARBA00008950"/>
    </source>
</evidence>
<dbReference type="InterPro" id="IPR050126">
    <property type="entry name" value="Ap4A_hydrolase"/>
</dbReference>
<dbReference type="Proteomes" id="UP000282957">
    <property type="component" value="Unassembled WGS sequence"/>
</dbReference>
<keyword evidence="4" id="KW-1185">Reference proteome</keyword>
<evidence type="ECO:0000259" key="2">
    <source>
        <dbReference type="Pfam" id="PF12850"/>
    </source>
</evidence>
<comment type="caution">
    <text evidence="3">The sequence shown here is derived from an EMBL/GenBank/DDBJ whole genome shotgun (WGS) entry which is preliminary data.</text>
</comment>
<reference evidence="3 4" key="1">
    <citation type="submission" date="2019-01" db="EMBL/GenBank/DDBJ databases">
        <authorList>
            <person name="Chen W.-M."/>
        </authorList>
    </citation>
    <scope>NUCLEOTIDE SEQUENCE [LARGE SCALE GENOMIC DNA]</scope>
    <source>
        <strain evidence="3 4">CCP-6</strain>
    </source>
</reference>
<accession>A0A437MH02</accession>
<dbReference type="AlphaFoldDB" id="A0A437MH02"/>
<dbReference type="SUPFAM" id="SSF56300">
    <property type="entry name" value="Metallo-dependent phosphatases"/>
    <property type="match status" value="1"/>
</dbReference>
<dbReference type="InterPro" id="IPR029052">
    <property type="entry name" value="Metallo-depent_PP-like"/>
</dbReference>
<dbReference type="PIRSF" id="PIRSF000883">
    <property type="entry name" value="Pesterase_MJ0912"/>
    <property type="match status" value="1"/>
</dbReference>
<name>A0A437MH02_9PROT</name>
<dbReference type="Pfam" id="PF12850">
    <property type="entry name" value="Metallophos_2"/>
    <property type="match status" value="1"/>
</dbReference>
<organism evidence="3 4">
    <name type="scientific">Rhodovarius crocodyli</name>
    <dbReference type="NCBI Taxonomy" id="1979269"/>
    <lineage>
        <taxon>Bacteria</taxon>
        <taxon>Pseudomonadati</taxon>
        <taxon>Pseudomonadota</taxon>
        <taxon>Alphaproteobacteria</taxon>
        <taxon>Acetobacterales</taxon>
        <taxon>Roseomonadaceae</taxon>
        <taxon>Rhodovarius</taxon>
    </lineage>
</organism>
<gene>
    <name evidence="3" type="ORF">EOD42_10970</name>
</gene>
<dbReference type="OrthoDB" id="9813918at2"/>
<evidence type="ECO:0000313" key="3">
    <source>
        <dbReference type="EMBL" id="RVT96916.1"/>
    </source>
</evidence>
<dbReference type="InterPro" id="IPR011152">
    <property type="entry name" value="Pesterase_MJ0912"/>
</dbReference>
<dbReference type="GO" id="GO:0016791">
    <property type="term" value="F:phosphatase activity"/>
    <property type="evidence" value="ECO:0007669"/>
    <property type="project" value="TreeGrafter"/>
</dbReference>
<feature type="domain" description="Calcineurin-like phosphoesterase" evidence="2">
    <location>
        <begin position="1"/>
        <end position="178"/>
    </location>
</feature>
<dbReference type="InterPro" id="IPR024654">
    <property type="entry name" value="Calcineurin-like_PHP_lpxH"/>
</dbReference>
<dbReference type="Gene3D" id="3.60.21.10">
    <property type="match status" value="1"/>
</dbReference>
<sequence>MRLAVLSDVHGNALALEAVLADARAIGFDVMVDLGDTVSGPLWPEDTLALMEKAGALAIRGNHDRVVGCDAPETMYATDRFAHEVLSPVVRQALADRPATLRIGPVLATHGTPTSDMDYLLHEATPHGVIERRHDTVAALLGDTGDAEVILCGHTHRAHAVRLADGRLVVNPGSVGQPGYSWDVPVPHVMEAGAPHARWALLERTGKGAQAGWEMTHRMVVYDWERASAEAARHGRAEWARSLATGFTA</sequence>
<comment type="similarity">
    <text evidence="1">Belongs to the metallophosphoesterase superfamily. YfcE family.</text>
</comment>
<evidence type="ECO:0000313" key="4">
    <source>
        <dbReference type="Proteomes" id="UP000282957"/>
    </source>
</evidence>
<dbReference type="EMBL" id="SACL01000003">
    <property type="protein sequence ID" value="RVT96916.1"/>
    <property type="molecule type" value="Genomic_DNA"/>
</dbReference>